<evidence type="ECO:0000313" key="5">
    <source>
        <dbReference type="EMBL" id="KAK9054896.1"/>
    </source>
</evidence>
<comment type="similarity">
    <text evidence="1 2">Belongs to the SCAR/WAVE family.</text>
</comment>
<sequence>MPMSRYQIRNVYSLANPEVYKEADRDDPEALLEGVAMAGLVGVLRQLGDLAEFAAEIFRDLHEEVMATAARGHGLLVRVQQLESEIPPIERAFLSQTSHSAFFSNSGKIFSHFFRLSSYLAGIDWHPNRQATQNLITTGDLPRFVMDSYEECRGPPRLFLLDKFDVGGAGACLKRYTDPSVFKVEASSDDTEVVETQREKRIRHTKSLAACLSLLFLLNAFYGNNNHPHILIFIKTEQKKGSKWKGGETPEVSQSSHAKLHQLFLEERVLTGATEAARRVRLKKRPNKFPLDSENGESYMNRLNSPSPAHDVASFPSNGSRLEDSNIMRSAIGSPMQNASPCISSRKVAESQPSYADLEVDDNQTTFDDEILTEGLQNGYPSEDVASETHNYLDALATMESEVETRITQGTYSDANKHQLQSQLSDSQSIENSAASNDENNLITISTSTEHISPVGADSPPRPFACIEIPFHPRVPHVADNSPVTQNPGCGITYDTYIDTDKVTNVDHVASLEEGTSKSNVVCSDHTEKLDSPRKSDEHQTFKKGTSQCTSEHLDVLSITDGLSSFSFVKNINGDLKNKYANGDGVLVISDQAEARVLYSSGCEIESDNSEIEPVTVADANTNDCTDYSVLKENGDKHLGDGTNLEQIEADSVNPDMEKSAAVLLPVDVDKHEDNGHSVSEQDSKGSGEKEEVDEFFVISPAVDNPSLNSQILQDQSYSSFAEKDQKQEVVLPDLGSQPVDVGPCVSNVQLSDSAHEGARSSPLQDKVDQSNNQFYMQLSLETEGSQLGSVTQVDHETHIDTPLQELQPSSEFYSVPVSEKPPAMGSSSHDISFVDQGKNQSSSVFSSFGILPQLAPVKPEDAPPLPPLPPMQWRMKKLQNSSSTPTNGGQHNNNHFPPIFPSTCTENSQMVGHSRIDESINRDTENQKSQHDSQMLLLDSSLHTQDNEVIFAETVVSQAAVETHRMPTNSHQEVFWPSSSPYPLPPVLDEMQTNIQPLKVQRPRSPLIDAVATHDKTKLRKVSDRDTTQIPNGEERDTLLDQIRAKSINLKPAVKTRPIIQGPNTNLRVAAILEKANAIRQAFAGSDDDNESDTWSD</sequence>
<feature type="region of interest" description="Disordered" evidence="3">
    <location>
        <begin position="671"/>
        <end position="692"/>
    </location>
</feature>
<feature type="compositionally biased region" description="Low complexity" evidence="3">
    <location>
        <begin position="419"/>
        <end position="429"/>
    </location>
</feature>
<comment type="subcellular location">
    <subcellularLocation>
        <location evidence="2">Cytoplasm</location>
        <location evidence="2">Cytoskeleton</location>
    </subcellularLocation>
</comment>
<keyword evidence="2" id="KW-0206">Cytoskeleton</keyword>
<dbReference type="GO" id="GO:0005856">
    <property type="term" value="C:cytoskeleton"/>
    <property type="evidence" value="ECO:0007669"/>
    <property type="project" value="UniProtKB-SubCell"/>
</dbReference>
<dbReference type="PROSITE" id="PS51082">
    <property type="entry name" value="WH2"/>
    <property type="match status" value="1"/>
</dbReference>
<evidence type="ECO:0000313" key="6">
    <source>
        <dbReference type="Proteomes" id="UP001408789"/>
    </source>
</evidence>
<name>A0AAP0CE14_9ASTR</name>
<dbReference type="GO" id="GO:0071933">
    <property type="term" value="F:Arp2/3 complex binding"/>
    <property type="evidence" value="ECO:0007669"/>
    <property type="project" value="TreeGrafter"/>
</dbReference>
<dbReference type="Proteomes" id="UP001408789">
    <property type="component" value="Unassembled WGS sequence"/>
</dbReference>
<dbReference type="InterPro" id="IPR028288">
    <property type="entry name" value="SCAR/WAVE_fam"/>
</dbReference>
<feature type="domain" description="WH2" evidence="4">
    <location>
        <begin position="1036"/>
        <end position="1054"/>
    </location>
</feature>
<keyword evidence="6" id="KW-1185">Reference proteome</keyword>
<dbReference type="InterPro" id="IPR003124">
    <property type="entry name" value="WH2_dom"/>
</dbReference>
<comment type="function">
    <text evidence="2">Involved in regulation of actin and microtubule organization. Part of a WAVE complex that activates the Arp2/3 complex.</text>
</comment>
<dbReference type="GO" id="GO:0003779">
    <property type="term" value="F:actin binding"/>
    <property type="evidence" value="ECO:0007669"/>
    <property type="project" value="UniProtKB-UniRule"/>
</dbReference>
<comment type="caution">
    <text evidence="5">The sequence shown here is derived from an EMBL/GenBank/DDBJ whole genome shotgun (WGS) entry which is preliminary data.</text>
</comment>
<proteinExistence type="inferred from homology"/>
<dbReference type="PANTHER" id="PTHR12902:SF1">
    <property type="entry name" value="WISKOTT-ALDRICH SYNDROME PROTEIN FAMILY MEMBER"/>
    <property type="match status" value="1"/>
</dbReference>
<dbReference type="GO" id="GO:0030036">
    <property type="term" value="P:actin cytoskeleton organization"/>
    <property type="evidence" value="ECO:0007669"/>
    <property type="project" value="UniProtKB-UniRule"/>
</dbReference>
<protein>
    <recommendedName>
        <fullName evidence="2">Protein SCAR</fullName>
    </recommendedName>
    <alternativeName>
        <fullName evidence="2">Protein WAVE</fullName>
    </alternativeName>
</protein>
<accession>A0AAP0CE14</accession>
<feature type="compositionally biased region" description="Basic and acidic residues" evidence="3">
    <location>
        <begin position="671"/>
        <end position="690"/>
    </location>
</feature>
<evidence type="ECO:0000259" key="4">
    <source>
        <dbReference type="PROSITE" id="PS51082"/>
    </source>
</evidence>
<dbReference type="EMBL" id="JBCNJP010000025">
    <property type="protein sequence ID" value="KAK9054896.1"/>
    <property type="molecule type" value="Genomic_DNA"/>
</dbReference>
<dbReference type="GO" id="GO:2000601">
    <property type="term" value="P:positive regulation of Arp2/3 complex-mediated actin nucleation"/>
    <property type="evidence" value="ECO:0007669"/>
    <property type="project" value="TreeGrafter"/>
</dbReference>
<dbReference type="Gene3D" id="6.10.280.150">
    <property type="match status" value="2"/>
</dbReference>
<organism evidence="5 6">
    <name type="scientific">Deinandra increscens subsp. villosa</name>
    <dbReference type="NCBI Taxonomy" id="3103831"/>
    <lineage>
        <taxon>Eukaryota</taxon>
        <taxon>Viridiplantae</taxon>
        <taxon>Streptophyta</taxon>
        <taxon>Embryophyta</taxon>
        <taxon>Tracheophyta</taxon>
        <taxon>Spermatophyta</taxon>
        <taxon>Magnoliopsida</taxon>
        <taxon>eudicotyledons</taxon>
        <taxon>Gunneridae</taxon>
        <taxon>Pentapetalae</taxon>
        <taxon>asterids</taxon>
        <taxon>campanulids</taxon>
        <taxon>Asterales</taxon>
        <taxon>Asteraceae</taxon>
        <taxon>Asteroideae</taxon>
        <taxon>Heliantheae alliance</taxon>
        <taxon>Madieae</taxon>
        <taxon>Madiinae</taxon>
        <taxon>Deinandra</taxon>
    </lineage>
</organism>
<dbReference type="GO" id="GO:0034237">
    <property type="term" value="F:protein kinase A regulatory subunit binding"/>
    <property type="evidence" value="ECO:0007669"/>
    <property type="project" value="TreeGrafter"/>
</dbReference>
<dbReference type="PANTHER" id="PTHR12902">
    <property type="entry name" value="WASP-1"/>
    <property type="match status" value="1"/>
</dbReference>
<gene>
    <name evidence="5" type="ORF">SSX86_025975</name>
</gene>
<feature type="region of interest" description="Disordered" evidence="3">
    <location>
        <begin position="417"/>
        <end position="438"/>
    </location>
</feature>
<dbReference type="Gene3D" id="1.20.5.340">
    <property type="match status" value="1"/>
</dbReference>
<keyword evidence="2" id="KW-0009">Actin-binding</keyword>
<reference evidence="5 6" key="1">
    <citation type="submission" date="2024-04" db="EMBL/GenBank/DDBJ databases">
        <title>The reference genome of an endangered Asteraceae, Deinandra increscens subsp. villosa, native to the Central Coast of California.</title>
        <authorList>
            <person name="Guilliams M."/>
            <person name="Hasenstab-Lehman K."/>
            <person name="Meyer R."/>
            <person name="Mcevoy S."/>
        </authorList>
    </citation>
    <scope>NUCLEOTIDE SEQUENCE [LARGE SCALE GENOMIC DNA]</scope>
    <source>
        <tissue evidence="5">Leaf</tissue>
    </source>
</reference>
<keyword evidence="2" id="KW-0963">Cytoplasm</keyword>
<feature type="region of interest" description="Disordered" evidence="3">
    <location>
        <begin position="524"/>
        <end position="544"/>
    </location>
</feature>
<evidence type="ECO:0000256" key="1">
    <source>
        <dbReference type="ARBA" id="ARBA00006993"/>
    </source>
</evidence>
<feature type="compositionally biased region" description="Basic and acidic residues" evidence="3">
    <location>
        <begin position="525"/>
        <end position="541"/>
    </location>
</feature>
<dbReference type="AlphaFoldDB" id="A0AAP0CE14"/>
<evidence type="ECO:0000256" key="3">
    <source>
        <dbReference type="SAM" id="MobiDB-lite"/>
    </source>
</evidence>
<evidence type="ECO:0000256" key="2">
    <source>
        <dbReference type="RuleBase" id="RU367034"/>
    </source>
</evidence>